<keyword evidence="4" id="KW-1185">Reference proteome</keyword>
<dbReference type="eggNOG" id="ENOG5031EDW">
    <property type="taxonomic scope" value="Bacteria"/>
</dbReference>
<feature type="region of interest" description="Disordered" evidence="2">
    <location>
        <begin position="216"/>
        <end position="239"/>
    </location>
</feature>
<evidence type="ECO:0000256" key="2">
    <source>
        <dbReference type="SAM" id="MobiDB-lite"/>
    </source>
</evidence>
<sequence>MSTNSAKPDMEKDERERAIKTNPCGICRAKRLPVCRCRGGGGSGGGGGSDSSNDLKDDASRAGSAPYHLELSPVPALIEYLNESQVWFLEEDADLIFKFENPLLKITLDMENGSLVLQGKKDLKEDEQNDLDALFDAIEDELNNFKMELKAKNIEIGPITMVRDHNTLSIKIPNPQYFDLFITRLMNKNLLPHHPDAALQLRDKNVGPSALVQAVLSNEENKPTAPTPFDIRPRPKPKD</sequence>
<feature type="coiled-coil region" evidence="1">
    <location>
        <begin position="124"/>
        <end position="155"/>
    </location>
</feature>
<dbReference type="RefSeq" id="WP_028373898.1">
    <property type="nucleotide sequence ID" value="NZ_CAAAJD010000030.1"/>
</dbReference>
<name>A0A0W0VL64_9GAMM</name>
<dbReference type="OrthoDB" id="5638854at2"/>
<proteinExistence type="predicted"/>
<keyword evidence="1" id="KW-0175">Coiled coil</keyword>
<protein>
    <submittedName>
        <fullName evidence="3">Uncharacterized protein</fullName>
    </submittedName>
</protein>
<evidence type="ECO:0000256" key="1">
    <source>
        <dbReference type="SAM" id="Coils"/>
    </source>
</evidence>
<accession>A0A0W0VL64</accession>
<comment type="caution">
    <text evidence="3">The sequence shown here is derived from an EMBL/GenBank/DDBJ whole genome shotgun (WGS) entry which is preliminary data.</text>
</comment>
<dbReference type="AlphaFoldDB" id="A0A0W0VL64"/>
<evidence type="ECO:0000313" key="3">
    <source>
        <dbReference type="EMBL" id="KTD20808.1"/>
    </source>
</evidence>
<dbReference type="STRING" id="45067.Llan_1765"/>
<feature type="compositionally biased region" description="Gly residues" evidence="2">
    <location>
        <begin position="40"/>
        <end position="49"/>
    </location>
</feature>
<reference evidence="3 4" key="1">
    <citation type="submission" date="2015-11" db="EMBL/GenBank/DDBJ databases">
        <title>Genomic analysis of 38 Legionella species identifies large and diverse effector repertoires.</title>
        <authorList>
            <person name="Burstein D."/>
            <person name="Amaro F."/>
            <person name="Zusman T."/>
            <person name="Lifshitz Z."/>
            <person name="Cohen O."/>
            <person name="Gilbert J.A."/>
            <person name="Pupko T."/>
            <person name="Shuman H.A."/>
            <person name="Segal G."/>
        </authorList>
    </citation>
    <scope>NUCLEOTIDE SEQUENCE [LARGE SCALE GENOMIC DNA]</scope>
    <source>
        <strain evidence="3 4">ATCC 49751</strain>
    </source>
</reference>
<evidence type="ECO:0000313" key="4">
    <source>
        <dbReference type="Proteomes" id="UP000054869"/>
    </source>
</evidence>
<organism evidence="3 4">
    <name type="scientific">Legionella lansingensis</name>
    <dbReference type="NCBI Taxonomy" id="45067"/>
    <lineage>
        <taxon>Bacteria</taxon>
        <taxon>Pseudomonadati</taxon>
        <taxon>Pseudomonadota</taxon>
        <taxon>Gammaproteobacteria</taxon>
        <taxon>Legionellales</taxon>
        <taxon>Legionellaceae</taxon>
        <taxon>Legionella</taxon>
    </lineage>
</organism>
<dbReference type="EMBL" id="LNYI01000034">
    <property type="protein sequence ID" value="KTD20808.1"/>
    <property type="molecule type" value="Genomic_DNA"/>
</dbReference>
<gene>
    <name evidence="3" type="ORF">Llan_1765</name>
</gene>
<dbReference type="Proteomes" id="UP000054869">
    <property type="component" value="Unassembled WGS sequence"/>
</dbReference>
<dbReference type="PATRIC" id="fig|45067.4.peg.1853"/>
<feature type="region of interest" description="Disordered" evidence="2">
    <location>
        <begin position="40"/>
        <end position="61"/>
    </location>
</feature>